<accession>A0AAD8AZ42</accession>
<dbReference type="AlphaFoldDB" id="A0AAD8AZ42"/>
<name>A0AAD8AZ42_BIOPF</name>
<protein>
    <submittedName>
        <fullName evidence="1">Uncharacterized protein</fullName>
    </submittedName>
</protein>
<sequence length="50" mass="5917">LKNEEIQQVLVVKRRACPKRHSQLLFFVFLSNYSSADNISINKVTLFHRK</sequence>
<evidence type="ECO:0000313" key="1">
    <source>
        <dbReference type="EMBL" id="KAK0044986.1"/>
    </source>
</evidence>
<proteinExistence type="predicted"/>
<comment type="caution">
    <text evidence="1">The sequence shown here is derived from an EMBL/GenBank/DDBJ whole genome shotgun (WGS) entry which is preliminary data.</text>
</comment>
<dbReference type="EMBL" id="JASAOG010000188">
    <property type="protein sequence ID" value="KAK0044986.1"/>
    <property type="molecule type" value="Genomic_DNA"/>
</dbReference>
<reference evidence="1" key="2">
    <citation type="submission" date="2023-04" db="EMBL/GenBank/DDBJ databases">
        <authorList>
            <person name="Bu L."/>
            <person name="Lu L."/>
            <person name="Laidemitt M.R."/>
            <person name="Zhang S.M."/>
            <person name="Mutuku M."/>
            <person name="Mkoji G."/>
            <person name="Steinauer M."/>
            <person name="Loker E.S."/>
        </authorList>
    </citation>
    <scope>NUCLEOTIDE SEQUENCE</scope>
    <source>
        <strain evidence="1">KasaAsao</strain>
        <tissue evidence="1">Whole Snail</tissue>
    </source>
</reference>
<keyword evidence="2" id="KW-1185">Reference proteome</keyword>
<feature type="non-terminal residue" evidence="1">
    <location>
        <position position="1"/>
    </location>
</feature>
<gene>
    <name evidence="1" type="ORF">Bpfe_025564</name>
</gene>
<evidence type="ECO:0000313" key="2">
    <source>
        <dbReference type="Proteomes" id="UP001233172"/>
    </source>
</evidence>
<dbReference type="Proteomes" id="UP001233172">
    <property type="component" value="Unassembled WGS sequence"/>
</dbReference>
<reference evidence="1" key="1">
    <citation type="journal article" date="2023" name="PLoS Negl. Trop. Dis.">
        <title>A genome sequence for Biomphalaria pfeifferi, the major vector snail for the human-infecting parasite Schistosoma mansoni.</title>
        <authorList>
            <person name="Bu L."/>
            <person name="Lu L."/>
            <person name="Laidemitt M.R."/>
            <person name="Zhang S.M."/>
            <person name="Mutuku M."/>
            <person name="Mkoji G."/>
            <person name="Steinauer M."/>
            <person name="Loker E.S."/>
        </authorList>
    </citation>
    <scope>NUCLEOTIDE SEQUENCE</scope>
    <source>
        <strain evidence="1">KasaAsao</strain>
    </source>
</reference>
<organism evidence="1 2">
    <name type="scientific">Biomphalaria pfeifferi</name>
    <name type="common">Bloodfluke planorb</name>
    <name type="synonym">Freshwater snail</name>
    <dbReference type="NCBI Taxonomy" id="112525"/>
    <lineage>
        <taxon>Eukaryota</taxon>
        <taxon>Metazoa</taxon>
        <taxon>Spiralia</taxon>
        <taxon>Lophotrochozoa</taxon>
        <taxon>Mollusca</taxon>
        <taxon>Gastropoda</taxon>
        <taxon>Heterobranchia</taxon>
        <taxon>Euthyneura</taxon>
        <taxon>Panpulmonata</taxon>
        <taxon>Hygrophila</taxon>
        <taxon>Lymnaeoidea</taxon>
        <taxon>Planorbidae</taxon>
        <taxon>Biomphalaria</taxon>
    </lineage>
</organism>